<dbReference type="Pfam" id="PF01590">
    <property type="entry name" value="GAF"/>
    <property type="match status" value="1"/>
</dbReference>
<dbReference type="InterPro" id="IPR036457">
    <property type="entry name" value="PPM-type-like_dom_sf"/>
</dbReference>
<dbReference type="Gene3D" id="3.30.450.20">
    <property type="entry name" value="PAS domain"/>
    <property type="match status" value="1"/>
</dbReference>
<dbReference type="EMBL" id="FNBT01000001">
    <property type="protein sequence ID" value="SDF01204.1"/>
    <property type="molecule type" value="Genomic_DNA"/>
</dbReference>
<dbReference type="GO" id="GO:0016791">
    <property type="term" value="F:phosphatase activity"/>
    <property type="evidence" value="ECO:0007669"/>
    <property type="project" value="TreeGrafter"/>
</dbReference>
<dbReference type="PANTHER" id="PTHR43156:SF2">
    <property type="entry name" value="STAGE II SPORULATION PROTEIN E"/>
    <property type="match status" value="1"/>
</dbReference>
<evidence type="ECO:0000256" key="2">
    <source>
        <dbReference type="SAM" id="MobiDB-lite"/>
    </source>
</evidence>
<dbReference type="SMART" id="SM00331">
    <property type="entry name" value="PP2C_SIG"/>
    <property type="match status" value="1"/>
</dbReference>
<protein>
    <submittedName>
        <fullName evidence="4">Serine phosphatase RsbU, regulator of sigma subunit</fullName>
    </submittedName>
</protein>
<evidence type="ECO:0000259" key="3">
    <source>
        <dbReference type="PROSITE" id="PS50112"/>
    </source>
</evidence>
<dbReference type="RefSeq" id="WP_091763684.1">
    <property type="nucleotide sequence ID" value="NZ_FNBT01000001.1"/>
</dbReference>
<accession>A0A1G7HLQ3</accession>
<organism evidence="4 5">
    <name type="scientific">Blastococcus aurantiacus</name>
    <dbReference type="NCBI Taxonomy" id="1550231"/>
    <lineage>
        <taxon>Bacteria</taxon>
        <taxon>Bacillati</taxon>
        <taxon>Actinomycetota</taxon>
        <taxon>Actinomycetes</taxon>
        <taxon>Geodermatophilales</taxon>
        <taxon>Geodermatophilaceae</taxon>
        <taxon>Blastococcus</taxon>
    </lineage>
</organism>
<dbReference type="STRING" id="1550231.SAMN05660662_0690"/>
<dbReference type="SMART" id="SM00091">
    <property type="entry name" value="PAS"/>
    <property type="match status" value="1"/>
</dbReference>
<dbReference type="SMART" id="SM00065">
    <property type="entry name" value="GAF"/>
    <property type="match status" value="1"/>
</dbReference>
<sequence>MSRWWRTDGVDDGVDDADAQTLESMPIGLLELDTDWTVRYINAAGEQMVGHVRADLLGRSYWDAFPASTGNDFGRAYREAVATRRPQTFEAFYPEPLNQWYEVHAVPALHGLWVYFTEVTARRQAVERLALLARVSEDLVGTLNAPAAVGRIPRVIVPALANWATVAVLAEDGTLLDAGAWHVDPAKVPLVRRFAAAAQASFPTTSPSLRAVTTGTPVTVPATGLTGRALGLVATGEARRLLRVLDPGTMTVLPIRGPDRVLGVLTLVHDRHRAVDPADLATATEVAQRAGLALDNARLYEQQRRLAEELQRSMLTAAPQPDHAQIVVRYLPAGEAARVGGDWYDAFVQPDGATVLVIGDVVGHDTSAAASMGQLRSMLRGIAVTGDVGPAGLLAQLDAAMTQLQLHTYATAALARFEQSPEDLERGITRMRFANAGHPPPLIIHPDGTIAELASWRGDLMLGVDSDTRRSESVVSLDRRTTVLLYTDGLIERRDSVLDDGMDRLRAAAAEFAGLPLDELCDRLIERLVDSRPEDDVALVAIRLHRQDRPRPDVAGPRDVPPTVPPDPAG</sequence>
<dbReference type="SUPFAM" id="SSF81606">
    <property type="entry name" value="PP2C-like"/>
    <property type="match status" value="1"/>
</dbReference>
<evidence type="ECO:0000313" key="4">
    <source>
        <dbReference type="EMBL" id="SDF01204.1"/>
    </source>
</evidence>
<evidence type="ECO:0000256" key="1">
    <source>
        <dbReference type="ARBA" id="ARBA00022801"/>
    </source>
</evidence>
<reference evidence="5" key="1">
    <citation type="submission" date="2016-10" db="EMBL/GenBank/DDBJ databases">
        <authorList>
            <person name="Varghese N."/>
            <person name="Submissions S."/>
        </authorList>
    </citation>
    <scope>NUCLEOTIDE SEQUENCE [LARGE SCALE GENOMIC DNA]</scope>
    <source>
        <strain evidence="5">DSM 44268</strain>
    </source>
</reference>
<dbReference type="CDD" id="cd00130">
    <property type="entry name" value="PAS"/>
    <property type="match status" value="1"/>
</dbReference>
<dbReference type="InterPro" id="IPR035965">
    <property type="entry name" value="PAS-like_dom_sf"/>
</dbReference>
<dbReference type="Pfam" id="PF07228">
    <property type="entry name" value="SpoIIE"/>
    <property type="match status" value="1"/>
</dbReference>
<feature type="compositionally biased region" description="Pro residues" evidence="2">
    <location>
        <begin position="559"/>
        <end position="570"/>
    </location>
</feature>
<dbReference type="InterPro" id="IPR000014">
    <property type="entry name" value="PAS"/>
</dbReference>
<keyword evidence="1" id="KW-0378">Hydrolase</keyword>
<dbReference type="PROSITE" id="PS50112">
    <property type="entry name" value="PAS"/>
    <property type="match status" value="1"/>
</dbReference>
<dbReference type="Gene3D" id="3.30.450.40">
    <property type="match status" value="1"/>
</dbReference>
<feature type="region of interest" description="Disordered" evidence="2">
    <location>
        <begin position="548"/>
        <end position="570"/>
    </location>
</feature>
<name>A0A1G7HLQ3_9ACTN</name>
<keyword evidence="5" id="KW-1185">Reference proteome</keyword>
<dbReference type="InterPro" id="IPR052016">
    <property type="entry name" value="Bact_Sigma-Reg"/>
</dbReference>
<dbReference type="InterPro" id="IPR013656">
    <property type="entry name" value="PAS_4"/>
</dbReference>
<gene>
    <name evidence="4" type="ORF">SAMN05660662_0690</name>
</gene>
<dbReference type="SUPFAM" id="SSF55785">
    <property type="entry name" value="PYP-like sensor domain (PAS domain)"/>
    <property type="match status" value="1"/>
</dbReference>
<dbReference type="Gene3D" id="3.60.40.10">
    <property type="entry name" value="PPM-type phosphatase domain"/>
    <property type="match status" value="1"/>
</dbReference>
<dbReference type="PANTHER" id="PTHR43156">
    <property type="entry name" value="STAGE II SPORULATION PROTEIN E-RELATED"/>
    <property type="match status" value="1"/>
</dbReference>
<evidence type="ECO:0000313" key="5">
    <source>
        <dbReference type="Proteomes" id="UP000199406"/>
    </source>
</evidence>
<dbReference type="InterPro" id="IPR003018">
    <property type="entry name" value="GAF"/>
</dbReference>
<dbReference type="Pfam" id="PF08448">
    <property type="entry name" value="PAS_4"/>
    <property type="match status" value="1"/>
</dbReference>
<dbReference type="InterPro" id="IPR001932">
    <property type="entry name" value="PPM-type_phosphatase-like_dom"/>
</dbReference>
<dbReference type="AlphaFoldDB" id="A0A1G7HLQ3"/>
<dbReference type="InterPro" id="IPR029016">
    <property type="entry name" value="GAF-like_dom_sf"/>
</dbReference>
<feature type="domain" description="PAS" evidence="3">
    <location>
        <begin position="20"/>
        <end position="60"/>
    </location>
</feature>
<dbReference type="Proteomes" id="UP000199406">
    <property type="component" value="Unassembled WGS sequence"/>
</dbReference>
<proteinExistence type="predicted"/>
<dbReference type="OrthoDB" id="118142at2"/>
<dbReference type="SUPFAM" id="SSF55781">
    <property type="entry name" value="GAF domain-like"/>
    <property type="match status" value="1"/>
</dbReference>